<gene>
    <name evidence="1" type="ORF">VC83_07570</name>
</gene>
<evidence type="ECO:0000313" key="1">
    <source>
        <dbReference type="EMBL" id="OAF55510.1"/>
    </source>
</evidence>
<organism evidence="1">
    <name type="scientific">Pseudogymnoascus destructans</name>
    <dbReference type="NCBI Taxonomy" id="655981"/>
    <lineage>
        <taxon>Eukaryota</taxon>
        <taxon>Fungi</taxon>
        <taxon>Dikarya</taxon>
        <taxon>Ascomycota</taxon>
        <taxon>Pezizomycotina</taxon>
        <taxon>Leotiomycetes</taxon>
        <taxon>Thelebolales</taxon>
        <taxon>Thelebolaceae</taxon>
        <taxon>Pseudogymnoascus</taxon>
    </lineage>
</organism>
<dbReference type="GeneID" id="36290615"/>
<proteinExistence type="predicted"/>
<dbReference type="EMBL" id="KV441408">
    <property type="protein sequence ID" value="OAF55510.1"/>
    <property type="molecule type" value="Genomic_DNA"/>
</dbReference>
<protein>
    <submittedName>
        <fullName evidence="1">Uncharacterized protein</fullName>
    </submittedName>
</protein>
<dbReference type="OrthoDB" id="3549294at2759"/>
<sequence length="165" mass="18794">MADSALRAKQDSEPIDMVIQLIELLRNVPAFPKALPRPLSILANYSLMVECNSEWITTNNPDCDQPVKIIKHYQIPGLTLNELSLYVHERDTSSEDRASEIGGEAGSSRFYRCRPNSARNAYEERKKSDSRMNSLRKSSLMSLVNPVTLVRRVSTRSHRVIHIRN</sequence>
<reference evidence="1" key="1">
    <citation type="submission" date="2016-03" db="EMBL/GenBank/DDBJ databases">
        <title>Updated assembly of Pseudogymnoascus destructans, the fungus causing white-nose syndrome of bats.</title>
        <authorList>
            <person name="Palmer J.M."/>
            <person name="Drees K.P."/>
            <person name="Foster J.T."/>
            <person name="Lindner D.L."/>
        </authorList>
    </citation>
    <scope>NUCLEOTIDE SEQUENCE [LARGE SCALE GENOMIC DNA]</scope>
    <source>
        <strain evidence="1">20631-21</strain>
    </source>
</reference>
<dbReference type="RefSeq" id="XP_024320810.1">
    <property type="nucleotide sequence ID" value="XM_024471137.1"/>
</dbReference>
<accession>A0A177A1P4</accession>
<dbReference type="Proteomes" id="UP000077154">
    <property type="component" value="Unassembled WGS sequence"/>
</dbReference>
<dbReference type="AlphaFoldDB" id="A0A177A1P4"/>
<name>A0A177A1P4_9PEZI</name>